<sequence length="145" mass="16622">MYYLFSSRLNLPLPLLDIVASSSVDDAVHDVISNERNRRRLLDEDERNKTLDIGPNGRTLFTNAGSLSELNRKDACSYMKFSRKKLEEVLPERLPVGMVKEFEETMRDALLVRHGFLDLWDNFRRIVDPPLQASSSKGVFSAYKG</sequence>
<dbReference type="InterPro" id="IPR019368">
    <property type="entry name" value="Ribosomal_mS29"/>
</dbReference>
<accession>A0A9K3J2T5</accession>
<keyword evidence="4" id="KW-0689">Ribosomal protein</keyword>
<dbReference type="GO" id="GO:1990904">
    <property type="term" value="C:ribonucleoprotein complex"/>
    <property type="evidence" value="ECO:0007669"/>
    <property type="project" value="UniProtKB-KW"/>
</dbReference>
<keyword evidence="5" id="KW-0496">Mitochondrion</keyword>
<dbReference type="AlphaFoldDB" id="A0A9K3J2T5"/>
<dbReference type="PANTHER" id="PTHR12810:SF0">
    <property type="entry name" value="SMALL RIBOSOMAL SUBUNIT PROTEIN MS29"/>
    <property type="match status" value="1"/>
</dbReference>
<evidence type="ECO:0000256" key="4">
    <source>
        <dbReference type="ARBA" id="ARBA00022980"/>
    </source>
</evidence>
<evidence type="ECO:0000256" key="6">
    <source>
        <dbReference type="ARBA" id="ARBA00023274"/>
    </source>
</evidence>
<evidence type="ECO:0000256" key="5">
    <source>
        <dbReference type="ARBA" id="ARBA00023128"/>
    </source>
</evidence>
<dbReference type="EMBL" id="MNCJ02000320">
    <property type="protein sequence ID" value="KAF5807312.1"/>
    <property type="molecule type" value="Genomic_DNA"/>
</dbReference>
<comment type="similarity">
    <text evidence="2">Belongs to the mitochondrion-specific ribosomal protein mS29 family.</text>
</comment>
<dbReference type="GO" id="GO:0005840">
    <property type="term" value="C:ribosome"/>
    <property type="evidence" value="ECO:0007669"/>
    <property type="project" value="UniProtKB-KW"/>
</dbReference>
<keyword evidence="3" id="KW-0809">Transit peptide</keyword>
<comment type="subcellular location">
    <subcellularLocation>
        <location evidence="1">Mitochondrion</location>
    </subcellularLocation>
</comment>
<organism evidence="8 9">
    <name type="scientific">Helianthus annuus</name>
    <name type="common">Common sunflower</name>
    <dbReference type="NCBI Taxonomy" id="4232"/>
    <lineage>
        <taxon>Eukaryota</taxon>
        <taxon>Viridiplantae</taxon>
        <taxon>Streptophyta</taxon>
        <taxon>Embryophyta</taxon>
        <taxon>Tracheophyta</taxon>
        <taxon>Spermatophyta</taxon>
        <taxon>Magnoliopsida</taxon>
        <taxon>eudicotyledons</taxon>
        <taxon>Gunneridae</taxon>
        <taxon>Pentapetalae</taxon>
        <taxon>asterids</taxon>
        <taxon>campanulids</taxon>
        <taxon>Asterales</taxon>
        <taxon>Asteraceae</taxon>
        <taxon>Asteroideae</taxon>
        <taxon>Heliantheae alliance</taxon>
        <taxon>Heliantheae</taxon>
        <taxon>Helianthus</taxon>
    </lineage>
</organism>
<protein>
    <recommendedName>
        <fullName evidence="7">Small ribosomal subunit protein mS29</fullName>
    </recommendedName>
</protein>
<evidence type="ECO:0000256" key="3">
    <source>
        <dbReference type="ARBA" id="ARBA00022946"/>
    </source>
</evidence>
<dbReference type="PANTHER" id="PTHR12810">
    <property type="entry name" value="MITOCHONDRIAL 28S RIBOSOMAL PROTEIN S29"/>
    <property type="match status" value="1"/>
</dbReference>
<evidence type="ECO:0000313" key="9">
    <source>
        <dbReference type="Proteomes" id="UP000215914"/>
    </source>
</evidence>
<dbReference type="GO" id="GO:0005739">
    <property type="term" value="C:mitochondrion"/>
    <property type="evidence" value="ECO:0007669"/>
    <property type="project" value="UniProtKB-SubCell"/>
</dbReference>
<dbReference type="Proteomes" id="UP000215914">
    <property type="component" value="Unassembled WGS sequence"/>
</dbReference>
<evidence type="ECO:0000256" key="7">
    <source>
        <dbReference type="ARBA" id="ARBA00035140"/>
    </source>
</evidence>
<keyword evidence="9" id="KW-1185">Reference proteome</keyword>
<proteinExistence type="inferred from homology"/>
<comment type="caution">
    <text evidence="8">The sequence shown here is derived from an EMBL/GenBank/DDBJ whole genome shotgun (WGS) entry which is preliminary data.</text>
</comment>
<evidence type="ECO:0000256" key="1">
    <source>
        <dbReference type="ARBA" id="ARBA00004173"/>
    </source>
</evidence>
<name>A0A9K3J2T5_HELAN</name>
<reference evidence="8" key="1">
    <citation type="journal article" date="2017" name="Nature">
        <title>The sunflower genome provides insights into oil metabolism, flowering and Asterid evolution.</title>
        <authorList>
            <person name="Badouin H."/>
            <person name="Gouzy J."/>
            <person name="Grassa C.J."/>
            <person name="Murat F."/>
            <person name="Staton S.E."/>
            <person name="Cottret L."/>
            <person name="Lelandais-Briere C."/>
            <person name="Owens G.L."/>
            <person name="Carrere S."/>
            <person name="Mayjonade B."/>
            <person name="Legrand L."/>
            <person name="Gill N."/>
            <person name="Kane N.C."/>
            <person name="Bowers J.E."/>
            <person name="Hubner S."/>
            <person name="Bellec A."/>
            <person name="Berard A."/>
            <person name="Berges H."/>
            <person name="Blanchet N."/>
            <person name="Boniface M.C."/>
            <person name="Brunel D."/>
            <person name="Catrice O."/>
            <person name="Chaidir N."/>
            <person name="Claudel C."/>
            <person name="Donnadieu C."/>
            <person name="Faraut T."/>
            <person name="Fievet G."/>
            <person name="Helmstetter N."/>
            <person name="King M."/>
            <person name="Knapp S.J."/>
            <person name="Lai Z."/>
            <person name="Le Paslier M.C."/>
            <person name="Lippi Y."/>
            <person name="Lorenzon L."/>
            <person name="Mandel J.R."/>
            <person name="Marage G."/>
            <person name="Marchand G."/>
            <person name="Marquand E."/>
            <person name="Bret-Mestries E."/>
            <person name="Morien E."/>
            <person name="Nambeesan S."/>
            <person name="Nguyen T."/>
            <person name="Pegot-Espagnet P."/>
            <person name="Pouilly N."/>
            <person name="Raftis F."/>
            <person name="Sallet E."/>
            <person name="Schiex T."/>
            <person name="Thomas J."/>
            <person name="Vandecasteele C."/>
            <person name="Vares D."/>
            <person name="Vear F."/>
            <person name="Vautrin S."/>
            <person name="Crespi M."/>
            <person name="Mangin B."/>
            <person name="Burke J.M."/>
            <person name="Salse J."/>
            <person name="Munos S."/>
            <person name="Vincourt P."/>
            <person name="Rieseberg L.H."/>
            <person name="Langlade N.B."/>
        </authorList>
    </citation>
    <scope>NUCLEOTIDE SEQUENCE</scope>
    <source>
        <tissue evidence="8">Leaves</tissue>
    </source>
</reference>
<dbReference type="OrthoDB" id="1700095at2759"/>
<keyword evidence="6" id="KW-0687">Ribonucleoprotein</keyword>
<evidence type="ECO:0000313" key="8">
    <source>
        <dbReference type="EMBL" id="KAF5807312.1"/>
    </source>
</evidence>
<gene>
    <name evidence="8" type="ORF">HanXRQr2_Chr05g0232241</name>
</gene>
<dbReference type="Gramene" id="mRNA:HanXRQr2_Chr05g0232241">
    <property type="protein sequence ID" value="mRNA:HanXRQr2_Chr05g0232241"/>
    <property type="gene ID" value="HanXRQr2_Chr05g0232241"/>
</dbReference>
<evidence type="ECO:0000256" key="2">
    <source>
        <dbReference type="ARBA" id="ARBA00009863"/>
    </source>
</evidence>
<reference evidence="8" key="2">
    <citation type="submission" date="2020-06" db="EMBL/GenBank/DDBJ databases">
        <title>Helianthus annuus Genome sequencing and assembly Release 2.</title>
        <authorList>
            <person name="Gouzy J."/>
            <person name="Langlade N."/>
            <person name="Munos S."/>
        </authorList>
    </citation>
    <scope>NUCLEOTIDE SEQUENCE</scope>
    <source>
        <tissue evidence="8">Leaves</tissue>
    </source>
</reference>